<evidence type="ECO:0000313" key="2">
    <source>
        <dbReference type="Proteomes" id="UP000199165"/>
    </source>
</evidence>
<evidence type="ECO:0000313" key="1">
    <source>
        <dbReference type="EMBL" id="SFT35810.1"/>
    </source>
</evidence>
<dbReference type="AlphaFoldDB" id="A0A1I6XBV8"/>
<reference evidence="2" key="1">
    <citation type="submission" date="2016-10" db="EMBL/GenBank/DDBJ databases">
        <authorList>
            <person name="Varghese N."/>
            <person name="Submissions S."/>
        </authorList>
    </citation>
    <scope>NUCLEOTIDE SEQUENCE [LARGE SCALE GENOMIC DNA]</scope>
    <source>
        <strain evidence="2">DSM 45501</strain>
    </source>
</reference>
<accession>A0A1I6XBV8</accession>
<organism evidence="1 2">
    <name type="scientific">Actinopolyspora righensis</name>
    <dbReference type="NCBI Taxonomy" id="995060"/>
    <lineage>
        <taxon>Bacteria</taxon>
        <taxon>Bacillati</taxon>
        <taxon>Actinomycetota</taxon>
        <taxon>Actinomycetes</taxon>
        <taxon>Actinopolysporales</taxon>
        <taxon>Actinopolysporaceae</taxon>
        <taxon>Actinopolyspora</taxon>
        <taxon>Actinopolyspora alba group</taxon>
    </lineage>
</organism>
<dbReference type="EMBL" id="FPAT01000001">
    <property type="protein sequence ID" value="SFT35810.1"/>
    <property type="molecule type" value="Genomic_DNA"/>
</dbReference>
<proteinExistence type="predicted"/>
<dbReference type="Proteomes" id="UP000199165">
    <property type="component" value="Unassembled WGS sequence"/>
</dbReference>
<gene>
    <name evidence="1" type="ORF">SAMN04487904_101450</name>
</gene>
<name>A0A1I6XBV8_9ACTN</name>
<keyword evidence="2" id="KW-1185">Reference proteome</keyword>
<protein>
    <submittedName>
        <fullName evidence="1">Uncharacterized protein</fullName>
    </submittedName>
</protein>
<sequence>MFGCDFRLPRDCKISFGGNRRKHYDKFALGHRLAGSVTRIVVVNHVTLDGVVQGPGRAEEDTTAGAEANPDDVLRRAWGEEMSGSGGVPAEALCVRGSPRFLEHPGESVPRGAQRRSRVRLLHHVDRAPAVAQFDAAR</sequence>